<dbReference type="AlphaFoldDB" id="A0A392RS95"/>
<sequence length="69" mass="7826">MQNLHNFPCSRAAPSALRDAQLSVTSEEFEFSTRRAAPHPTARRATSRRFPLTTCFTGAPRHTRLRDVQ</sequence>
<comment type="caution">
    <text evidence="1">The sequence shown here is derived from an EMBL/GenBank/DDBJ whole genome shotgun (WGS) entry which is preliminary data.</text>
</comment>
<dbReference type="Proteomes" id="UP000265520">
    <property type="component" value="Unassembled WGS sequence"/>
</dbReference>
<accession>A0A392RS95</accession>
<evidence type="ECO:0000313" key="2">
    <source>
        <dbReference type="Proteomes" id="UP000265520"/>
    </source>
</evidence>
<feature type="non-terminal residue" evidence="1">
    <location>
        <position position="69"/>
    </location>
</feature>
<organism evidence="1 2">
    <name type="scientific">Trifolium medium</name>
    <dbReference type="NCBI Taxonomy" id="97028"/>
    <lineage>
        <taxon>Eukaryota</taxon>
        <taxon>Viridiplantae</taxon>
        <taxon>Streptophyta</taxon>
        <taxon>Embryophyta</taxon>
        <taxon>Tracheophyta</taxon>
        <taxon>Spermatophyta</taxon>
        <taxon>Magnoliopsida</taxon>
        <taxon>eudicotyledons</taxon>
        <taxon>Gunneridae</taxon>
        <taxon>Pentapetalae</taxon>
        <taxon>rosids</taxon>
        <taxon>fabids</taxon>
        <taxon>Fabales</taxon>
        <taxon>Fabaceae</taxon>
        <taxon>Papilionoideae</taxon>
        <taxon>50 kb inversion clade</taxon>
        <taxon>NPAAA clade</taxon>
        <taxon>Hologalegina</taxon>
        <taxon>IRL clade</taxon>
        <taxon>Trifolieae</taxon>
        <taxon>Trifolium</taxon>
    </lineage>
</organism>
<reference evidence="1 2" key="1">
    <citation type="journal article" date="2018" name="Front. Plant Sci.">
        <title>Red Clover (Trifolium pratense) and Zigzag Clover (T. medium) - A Picture of Genomic Similarities and Differences.</title>
        <authorList>
            <person name="Dluhosova J."/>
            <person name="Istvanek J."/>
            <person name="Nedelnik J."/>
            <person name="Repkova J."/>
        </authorList>
    </citation>
    <scope>NUCLEOTIDE SEQUENCE [LARGE SCALE GENOMIC DNA]</scope>
    <source>
        <strain evidence="2">cv. 10/8</strain>
        <tissue evidence="1">Leaf</tissue>
    </source>
</reference>
<evidence type="ECO:0000313" key="1">
    <source>
        <dbReference type="EMBL" id="MCI39508.1"/>
    </source>
</evidence>
<keyword evidence="2" id="KW-1185">Reference proteome</keyword>
<dbReference type="EMBL" id="LXQA010268215">
    <property type="protein sequence ID" value="MCI39508.1"/>
    <property type="molecule type" value="Genomic_DNA"/>
</dbReference>
<proteinExistence type="predicted"/>
<name>A0A392RS95_9FABA</name>
<protein>
    <submittedName>
        <fullName evidence="1">Uncharacterized protein</fullName>
    </submittedName>
</protein>